<gene>
    <name evidence="2" type="ORF">BDY17DRAFT_323440</name>
</gene>
<dbReference type="OrthoDB" id="3928876at2759"/>
<feature type="transmembrane region" description="Helical" evidence="1">
    <location>
        <begin position="87"/>
        <end position="109"/>
    </location>
</feature>
<evidence type="ECO:0000313" key="3">
    <source>
        <dbReference type="Proteomes" id="UP000799767"/>
    </source>
</evidence>
<organism evidence="2 3">
    <name type="scientific">Neohortaea acidophila</name>
    <dbReference type="NCBI Taxonomy" id="245834"/>
    <lineage>
        <taxon>Eukaryota</taxon>
        <taxon>Fungi</taxon>
        <taxon>Dikarya</taxon>
        <taxon>Ascomycota</taxon>
        <taxon>Pezizomycotina</taxon>
        <taxon>Dothideomycetes</taxon>
        <taxon>Dothideomycetidae</taxon>
        <taxon>Mycosphaerellales</taxon>
        <taxon>Teratosphaeriaceae</taxon>
        <taxon>Neohortaea</taxon>
    </lineage>
</organism>
<dbReference type="Proteomes" id="UP000799767">
    <property type="component" value="Unassembled WGS sequence"/>
</dbReference>
<evidence type="ECO:0000256" key="1">
    <source>
        <dbReference type="SAM" id="Phobius"/>
    </source>
</evidence>
<accession>A0A6A6PWP7</accession>
<keyword evidence="3" id="KW-1185">Reference proteome</keyword>
<dbReference type="EMBL" id="MU001634">
    <property type="protein sequence ID" value="KAF2484598.1"/>
    <property type="molecule type" value="Genomic_DNA"/>
</dbReference>
<dbReference type="GeneID" id="54478012"/>
<sequence>MSDSDLDSPSALDQFTDHFAAQGQKLLNQTSSPEQRQDVLSRFQALVSAHPKISALIALNILITGVPITVFFFFAIGVAISSLVTGLFIAVFVAGLWTLACVGIAFSILVPTVCFTTFIAFSVFFWLLVALYAFYAARAVWQYFSLPAESAPTVNGTPKGSNIEAWRDEFRGILDADRKNHDLKGPLGNMNGMNGLKP</sequence>
<feature type="transmembrane region" description="Helical" evidence="1">
    <location>
        <begin position="115"/>
        <end position="135"/>
    </location>
</feature>
<keyword evidence="1" id="KW-0472">Membrane</keyword>
<evidence type="ECO:0000313" key="2">
    <source>
        <dbReference type="EMBL" id="KAF2484598.1"/>
    </source>
</evidence>
<feature type="transmembrane region" description="Helical" evidence="1">
    <location>
        <begin position="53"/>
        <end position="80"/>
    </location>
</feature>
<reference evidence="2" key="1">
    <citation type="journal article" date="2020" name="Stud. Mycol.">
        <title>101 Dothideomycetes genomes: a test case for predicting lifestyles and emergence of pathogens.</title>
        <authorList>
            <person name="Haridas S."/>
            <person name="Albert R."/>
            <person name="Binder M."/>
            <person name="Bloem J."/>
            <person name="Labutti K."/>
            <person name="Salamov A."/>
            <person name="Andreopoulos B."/>
            <person name="Baker S."/>
            <person name="Barry K."/>
            <person name="Bills G."/>
            <person name="Bluhm B."/>
            <person name="Cannon C."/>
            <person name="Castanera R."/>
            <person name="Culley D."/>
            <person name="Daum C."/>
            <person name="Ezra D."/>
            <person name="Gonzalez J."/>
            <person name="Henrissat B."/>
            <person name="Kuo A."/>
            <person name="Liang C."/>
            <person name="Lipzen A."/>
            <person name="Lutzoni F."/>
            <person name="Magnuson J."/>
            <person name="Mondo S."/>
            <person name="Nolan M."/>
            <person name="Ohm R."/>
            <person name="Pangilinan J."/>
            <person name="Park H.-J."/>
            <person name="Ramirez L."/>
            <person name="Alfaro M."/>
            <person name="Sun H."/>
            <person name="Tritt A."/>
            <person name="Yoshinaga Y."/>
            <person name="Zwiers L.-H."/>
            <person name="Turgeon B."/>
            <person name="Goodwin S."/>
            <person name="Spatafora J."/>
            <person name="Crous P."/>
            <person name="Grigoriev I."/>
        </authorList>
    </citation>
    <scope>NUCLEOTIDE SEQUENCE</scope>
    <source>
        <strain evidence="2">CBS 113389</strain>
    </source>
</reference>
<name>A0A6A6PWP7_9PEZI</name>
<dbReference type="RefSeq" id="XP_033591167.1">
    <property type="nucleotide sequence ID" value="XM_033737010.1"/>
</dbReference>
<proteinExistence type="predicted"/>
<keyword evidence="1" id="KW-0812">Transmembrane</keyword>
<dbReference type="AlphaFoldDB" id="A0A6A6PWP7"/>
<protein>
    <submittedName>
        <fullName evidence="2">Uncharacterized protein</fullName>
    </submittedName>
</protein>
<keyword evidence="1" id="KW-1133">Transmembrane helix</keyword>
<dbReference type="Pfam" id="PF16015">
    <property type="entry name" value="Promethin"/>
    <property type="match status" value="1"/>
</dbReference>